<organism evidence="2 3">
    <name type="scientific">Ornatilinea apprima</name>
    <dbReference type="NCBI Taxonomy" id="1134406"/>
    <lineage>
        <taxon>Bacteria</taxon>
        <taxon>Bacillati</taxon>
        <taxon>Chloroflexota</taxon>
        <taxon>Anaerolineae</taxon>
        <taxon>Anaerolineales</taxon>
        <taxon>Anaerolineaceae</taxon>
        <taxon>Ornatilinea</taxon>
    </lineage>
</organism>
<evidence type="ECO:0008006" key="4">
    <source>
        <dbReference type="Google" id="ProtNLM"/>
    </source>
</evidence>
<sequence>MNVLLTPPIAFLIYIPLILLISLLGKALAPEHKADPAKISLYSSGEKAPTNTAAPGYAPFFLVAFFFAIIHLGILVLATGNLSSSSILYLAGLVLGLVALILG</sequence>
<accession>A0A0P6XH24</accession>
<evidence type="ECO:0000313" key="2">
    <source>
        <dbReference type="EMBL" id="KPL79093.1"/>
    </source>
</evidence>
<dbReference type="AlphaFoldDB" id="A0A0P6XH24"/>
<dbReference type="RefSeq" id="WP_075061722.1">
    <property type="nucleotide sequence ID" value="NZ_LGCL01000015.1"/>
</dbReference>
<feature type="transmembrane region" description="Helical" evidence="1">
    <location>
        <begin position="6"/>
        <end position="29"/>
    </location>
</feature>
<dbReference type="OrthoDB" id="165512at2"/>
<feature type="transmembrane region" description="Helical" evidence="1">
    <location>
        <begin position="86"/>
        <end position="102"/>
    </location>
</feature>
<dbReference type="Gene3D" id="1.20.58.1610">
    <property type="entry name" value="NADH:ubiquinone/plastoquinone oxidoreductase, chain 3"/>
    <property type="match status" value="1"/>
</dbReference>
<comment type="caution">
    <text evidence="2">The sequence shown here is derived from an EMBL/GenBank/DDBJ whole genome shotgun (WGS) entry which is preliminary data.</text>
</comment>
<reference evidence="2 3" key="1">
    <citation type="submission" date="2015-07" db="EMBL/GenBank/DDBJ databases">
        <title>Genome sequence of Ornatilinea apprima DSM 23815.</title>
        <authorList>
            <person name="Hemp J."/>
            <person name="Ward L.M."/>
            <person name="Pace L.A."/>
            <person name="Fischer W.W."/>
        </authorList>
    </citation>
    <scope>NUCLEOTIDE SEQUENCE [LARGE SCALE GENOMIC DNA]</scope>
    <source>
        <strain evidence="2 3">P3M-1</strain>
    </source>
</reference>
<name>A0A0P6XH24_9CHLR</name>
<keyword evidence="1" id="KW-0472">Membrane</keyword>
<keyword evidence="1" id="KW-0812">Transmembrane</keyword>
<dbReference type="EMBL" id="LGCL01000015">
    <property type="protein sequence ID" value="KPL79093.1"/>
    <property type="molecule type" value="Genomic_DNA"/>
</dbReference>
<dbReference type="Proteomes" id="UP000050417">
    <property type="component" value="Unassembled WGS sequence"/>
</dbReference>
<gene>
    <name evidence="2" type="ORF">ADN00_04285</name>
</gene>
<protein>
    <recommendedName>
        <fullName evidence="4">NADH-quinone oxidoreductase subunit</fullName>
    </recommendedName>
</protein>
<keyword evidence="3" id="KW-1185">Reference proteome</keyword>
<dbReference type="STRING" id="1134406.ADN00_04285"/>
<feature type="transmembrane region" description="Helical" evidence="1">
    <location>
        <begin position="57"/>
        <end position="80"/>
    </location>
</feature>
<evidence type="ECO:0000313" key="3">
    <source>
        <dbReference type="Proteomes" id="UP000050417"/>
    </source>
</evidence>
<dbReference type="InterPro" id="IPR038430">
    <property type="entry name" value="NDAH_ubi_oxred_su3_sf"/>
</dbReference>
<proteinExistence type="predicted"/>
<evidence type="ECO:0000256" key="1">
    <source>
        <dbReference type="SAM" id="Phobius"/>
    </source>
</evidence>
<keyword evidence="1" id="KW-1133">Transmembrane helix</keyword>